<accession>A0A2M4DB53</accession>
<protein>
    <submittedName>
        <fullName evidence="1">Putative secreted protein</fullName>
    </submittedName>
</protein>
<organism evidence="1">
    <name type="scientific">Anopheles darlingi</name>
    <name type="common">Mosquito</name>
    <dbReference type="NCBI Taxonomy" id="43151"/>
    <lineage>
        <taxon>Eukaryota</taxon>
        <taxon>Metazoa</taxon>
        <taxon>Ecdysozoa</taxon>
        <taxon>Arthropoda</taxon>
        <taxon>Hexapoda</taxon>
        <taxon>Insecta</taxon>
        <taxon>Pterygota</taxon>
        <taxon>Neoptera</taxon>
        <taxon>Endopterygota</taxon>
        <taxon>Diptera</taxon>
        <taxon>Nematocera</taxon>
        <taxon>Culicoidea</taxon>
        <taxon>Culicidae</taxon>
        <taxon>Anophelinae</taxon>
        <taxon>Anopheles</taxon>
    </lineage>
</organism>
<dbReference type="EMBL" id="GGFL01010581">
    <property type="protein sequence ID" value="MBW74759.1"/>
    <property type="molecule type" value="Transcribed_RNA"/>
</dbReference>
<name>A0A2M4DB53_ANODA</name>
<reference evidence="1" key="1">
    <citation type="submission" date="2018-01" db="EMBL/GenBank/DDBJ databases">
        <title>An insight into the sialome of Amazonian anophelines.</title>
        <authorList>
            <person name="Ribeiro J.M."/>
            <person name="Scarpassa V."/>
            <person name="Calvo E."/>
        </authorList>
    </citation>
    <scope>NUCLEOTIDE SEQUENCE</scope>
</reference>
<evidence type="ECO:0000313" key="1">
    <source>
        <dbReference type="EMBL" id="MBW74759.1"/>
    </source>
</evidence>
<proteinExistence type="predicted"/>
<dbReference type="AlphaFoldDB" id="A0A2M4DB53"/>
<sequence>MFWTLIGFLGKLFLHRHRSLNARSRSRNDVGVPFCQGERSSGQYCYNKKKTSTVKAIDAGNDVQCAYPVSCVGEIVFFLFCFLGKKNQLERWCVRQP</sequence>